<gene>
    <name evidence="1" type="ORF">UFOVP328_370</name>
</gene>
<evidence type="ECO:0000313" key="1">
    <source>
        <dbReference type="EMBL" id="CAB4138177.1"/>
    </source>
</evidence>
<dbReference type="EMBL" id="LR796341">
    <property type="protein sequence ID" value="CAB4138177.1"/>
    <property type="molecule type" value="Genomic_DNA"/>
</dbReference>
<organism evidence="1">
    <name type="scientific">uncultured Caudovirales phage</name>
    <dbReference type="NCBI Taxonomy" id="2100421"/>
    <lineage>
        <taxon>Viruses</taxon>
        <taxon>Duplodnaviria</taxon>
        <taxon>Heunggongvirae</taxon>
        <taxon>Uroviricota</taxon>
        <taxon>Caudoviricetes</taxon>
        <taxon>Peduoviridae</taxon>
        <taxon>Maltschvirus</taxon>
        <taxon>Maltschvirus maltsch</taxon>
    </lineage>
</organism>
<proteinExistence type="predicted"/>
<accession>A0A6J5LYM6</accession>
<name>A0A6J5LYM6_9CAUD</name>
<sequence>MAEKVDRCVCCGQSITAEQNTFEELKGVRRIVINRQHGGFGLSWDAQIAYLERVGISYDLEDRDSRDDTRRYGHMIKLTNGNFWSDKDIARDDPVLVALVREMGTDVNSNFANLKVVKIPGDVEWTIDEYDGMEWVAEKHRIWR</sequence>
<reference evidence="1" key="1">
    <citation type="submission" date="2020-04" db="EMBL/GenBank/DDBJ databases">
        <authorList>
            <person name="Chiriac C."/>
            <person name="Salcher M."/>
            <person name="Ghai R."/>
            <person name="Kavagutti S V."/>
        </authorList>
    </citation>
    <scope>NUCLEOTIDE SEQUENCE</scope>
</reference>
<protein>
    <submittedName>
        <fullName evidence="1">Uncharacterized protein</fullName>
    </submittedName>
</protein>